<protein>
    <submittedName>
        <fullName evidence="1">Uncharacterized protein</fullName>
    </submittedName>
</protein>
<name>A0A7J9A3B6_9ROSI</name>
<accession>A0A7J9A3B6</accession>
<gene>
    <name evidence="1" type="ORF">Golax_006280</name>
</gene>
<dbReference type="AlphaFoldDB" id="A0A7J9A3B6"/>
<organism evidence="1 2">
    <name type="scientific">Gossypium laxum</name>
    <dbReference type="NCBI Taxonomy" id="34288"/>
    <lineage>
        <taxon>Eukaryota</taxon>
        <taxon>Viridiplantae</taxon>
        <taxon>Streptophyta</taxon>
        <taxon>Embryophyta</taxon>
        <taxon>Tracheophyta</taxon>
        <taxon>Spermatophyta</taxon>
        <taxon>Magnoliopsida</taxon>
        <taxon>eudicotyledons</taxon>
        <taxon>Gunneridae</taxon>
        <taxon>Pentapetalae</taxon>
        <taxon>rosids</taxon>
        <taxon>malvids</taxon>
        <taxon>Malvales</taxon>
        <taxon>Malvaceae</taxon>
        <taxon>Malvoideae</taxon>
        <taxon>Gossypium</taxon>
    </lineage>
</organism>
<keyword evidence="2" id="KW-1185">Reference proteome</keyword>
<evidence type="ECO:0000313" key="1">
    <source>
        <dbReference type="EMBL" id="MBA0718536.1"/>
    </source>
</evidence>
<sequence>MLYKEYDNVATMRLHFLASQRRRAEQFTVSSCEECAADSRSLNSRFSRPLL</sequence>
<dbReference type="Proteomes" id="UP000593574">
    <property type="component" value="Unassembled WGS sequence"/>
</dbReference>
<comment type="caution">
    <text evidence="1">The sequence shown here is derived from an EMBL/GenBank/DDBJ whole genome shotgun (WGS) entry which is preliminary data.</text>
</comment>
<reference evidence="1 2" key="1">
    <citation type="journal article" date="2019" name="Genome Biol. Evol.">
        <title>Insights into the evolution of the New World diploid cottons (Gossypium, subgenus Houzingenia) based on genome sequencing.</title>
        <authorList>
            <person name="Grover C.E."/>
            <person name="Arick M.A. 2nd"/>
            <person name="Thrash A."/>
            <person name="Conover J.L."/>
            <person name="Sanders W.S."/>
            <person name="Peterson D.G."/>
            <person name="Frelichowski J.E."/>
            <person name="Scheffler J.A."/>
            <person name="Scheffler B.E."/>
            <person name="Wendel J.F."/>
        </authorList>
    </citation>
    <scope>NUCLEOTIDE SEQUENCE [LARGE SCALE GENOMIC DNA]</scope>
    <source>
        <strain evidence="1">4</strain>
        <tissue evidence="1">Leaf</tissue>
    </source>
</reference>
<evidence type="ECO:0000313" key="2">
    <source>
        <dbReference type="Proteomes" id="UP000593574"/>
    </source>
</evidence>
<proteinExistence type="predicted"/>
<dbReference type="EMBL" id="JABEZV010000008">
    <property type="protein sequence ID" value="MBA0718536.1"/>
    <property type="molecule type" value="Genomic_DNA"/>
</dbReference>